<dbReference type="EMBL" id="ML993991">
    <property type="protein sequence ID" value="KAF2201098.1"/>
    <property type="molecule type" value="Genomic_DNA"/>
</dbReference>
<organism evidence="4 5">
    <name type="scientific">Delitschia confertaspora ATCC 74209</name>
    <dbReference type="NCBI Taxonomy" id="1513339"/>
    <lineage>
        <taxon>Eukaryota</taxon>
        <taxon>Fungi</taxon>
        <taxon>Dikarya</taxon>
        <taxon>Ascomycota</taxon>
        <taxon>Pezizomycotina</taxon>
        <taxon>Dothideomycetes</taxon>
        <taxon>Pleosporomycetidae</taxon>
        <taxon>Pleosporales</taxon>
        <taxon>Delitschiaceae</taxon>
        <taxon>Delitschia</taxon>
    </lineage>
</organism>
<evidence type="ECO:0000313" key="5">
    <source>
        <dbReference type="Proteomes" id="UP000799536"/>
    </source>
</evidence>
<dbReference type="InterPro" id="IPR036291">
    <property type="entry name" value="NAD(P)-bd_dom_sf"/>
</dbReference>
<evidence type="ECO:0000256" key="1">
    <source>
        <dbReference type="ARBA" id="ARBA00006484"/>
    </source>
</evidence>
<gene>
    <name evidence="4" type="ORF">GQ43DRAFT_47802</name>
</gene>
<dbReference type="InterPro" id="IPR002347">
    <property type="entry name" value="SDR_fam"/>
</dbReference>
<dbReference type="Proteomes" id="UP000799536">
    <property type="component" value="Unassembled WGS sequence"/>
</dbReference>
<dbReference type="AlphaFoldDB" id="A0A9P4MVF4"/>
<comment type="caution">
    <text evidence="4">The sequence shown here is derived from an EMBL/GenBank/DDBJ whole genome shotgun (WGS) entry which is preliminary data.</text>
</comment>
<accession>A0A9P4MVF4</accession>
<dbReference type="OrthoDB" id="191139at2759"/>
<evidence type="ECO:0000256" key="2">
    <source>
        <dbReference type="ARBA" id="ARBA00022857"/>
    </source>
</evidence>
<proteinExistence type="inferred from homology"/>
<comment type="similarity">
    <text evidence="1">Belongs to the short-chain dehydrogenases/reductases (SDR) family.</text>
</comment>
<dbReference type="PRINTS" id="PR00081">
    <property type="entry name" value="GDHRDH"/>
</dbReference>
<dbReference type="InterPro" id="IPR045313">
    <property type="entry name" value="CBR1-like"/>
</dbReference>
<dbReference type="PANTHER" id="PTHR43963:SF6">
    <property type="entry name" value="CHAIN DEHYDROGENASE FAMILY PROTEIN, PUTATIVE (AFU_ORTHOLOGUE AFUA_3G15350)-RELATED"/>
    <property type="match status" value="1"/>
</dbReference>
<keyword evidence="5" id="KW-1185">Reference proteome</keyword>
<keyword evidence="2" id="KW-0521">NADP</keyword>
<dbReference type="Pfam" id="PF00106">
    <property type="entry name" value="adh_short"/>
    <property type="match status" value="1"/>
</dbReference>
<dbReference type="PANTHER" id="PTHR43963">
    <property type="entry name" value="CARBONYL REDUCTASE 1-RELATED"/>
    <property type="match status" value="1"/>
</dbReference>
<name>A0A9P4MVF4_9PLEO</name>
<dbReference type="Gene3D" id="3.40.50.720">
    <property type="entry name" value="NAD(P)-binding Rossmann-like Domain"/>
    <property type="match status" value="1"/>
</dbReference>
<protein>
    <submittedName>
        <fullName evidence="4">Carbonyl reductase</fullName>
    </submittedName>
</protein>
<sequence length="242" mass="25890">MPTPQPVALITGANQGIGLATARALARDYGYHIFLGSRNPQNGQQAASALQLEGLSVEPLTIDITSDESIIRAATEVEEKYGYIDVLINNAGICIDGVVSDFRTLYQQTFDTNVIGSAAVTEAFIPLLSNSVHLPPRIVFISSTLGSLSVRATPGNKWANTPLSAYRCSKAALNMVCLNYAARLNEMDWKVNACCPGSVATNINGYYGKDAERCPPNILRLATLGIDGETGMFSDEEGVVGW</sequence>
<keyword evidence="3" id="KW-0560">Oxidoreductase</keyword>
<evidence type="ECO:0000256" key="3">
    <source>
        <dbReference type="ARBA" id="ARBA00023002"/>
    </source>
</evidence>
<reference evidence="4" key="1">
    <citation type="journal article" date="2020" name="Stud. Mycol.">
        <title>101 Dothideomycetes genomes: a test case for predicting lifestyles and emergence of pathogens.</title>
        <authorList>
            <person name="Haridas S."/>
            <person name="Albert R."/>
            <person name="Binder M."/>
            <person name="Bloem J."/>
            <person name="Labutti K."/>
            <person name="Salamov A."/>
            <person name="Andreopoulos B."/>
            <person name="Baker S."/>
            <person name="Barry K."/>
            <person name="Bills G."/>
            <person name="Bluhm B."/>
            <person name="Cannon C."/>
            <person name="Castanera R."/>
            <person name="Culley D."/>
            <person name="Daum C."/>
            <person name="Ezra D."/>
            <person name="Gonzalez J."/>
            <person name="Henrissat B."/>
            <person name="Kuo A."/>
            <person name="Liang C."/>
            <person name="Lipzen A."/>
            <person name="Lutzoni F."/>
            <person name="Magnuson J."/>
            <person name="Mondo S."/>
            <person name="Nolan M."/>
            <person name="Ohm R."/>
            <person name="Pangilinan J."/>
            <person name="Park H.-J."/>
            <person name="Ramirez L."/>
            <person name="Alfaro M."/>
            <person name="Sun H."/>
            <person name="Tritt A."/>
            <person name="Yoshinaga Y."/>
            <person name="Zwiers L.-H."/>
            <person name="Turgeon B."/>
            <person name="Goodwin S."/>
            <person name="Spatafora J."/>
            <person name="Crous P."/>
            <person name="Grigoriev I."/>
        </authorList>
    </citation>
    <scope>NUCLEOTIDE SEQUENCE</scope>
    <source>
        <strain evidence="4">ATCC 74209</strain>
    </source>
</reference>
<evidence type="ECO:0000313" key="4">
    <source>
        <dbReference type="EMBL" id="KAF2201098.1"/>
    </source>
</evidence>
<dbReference type="GO" id="GO:0016616">
    <property type="term" value="F:oxidoreductase activity, acting on the CH-OH group of donors, NAD or NADP as acceptor"/>
    <property type="evidence" value="ECO:0007669"/>
    <property type="project" value="InterPro"/>
</dbReference>
<dbReference type="SUPFAM" id="SSF51735">
    <property type="entry name" value="NAD(P)-binding Rossmann-fold domains"/>
    <property type="match status" value="1"/>
</dbReference>
<dbReference type="CDD" id="cd05324">
    <property type="entry name" value="carb_red_PTCR-like_SDR_c"/>
    <property type="match status" value="1"/>
</dbReference>